<dbReference type="Pfam" id="PF01966">
    <property type="entry name" value="HD"/>
    <property type="match status" value="1"/>
</dbReference>
<dbReference type="Gene3D" id="1.10.3210.10">
    <property type="entry name" value="Hypothetical protein af1432"/>
    <property type="match status" value="2"/>
</dbReference>
<dbReference type="RefSeq" id="WP_066744490.1">
    <property type="nucleotide sequence ID" value="NZ_CP016757.1"/>
</dbReference>
<dbReference type="SUPFAM" id="SSF109604">
    <property type="entry name" value="HD-domain/PDEase-like"/>
    <property type="match status" value="2"/>
</dbReference>
<dbReference type="InterPro" id="IPR003607">
    <property type="entry name" value="HD/PDEase_dom"/>
</dbReference>
<evidence type="ECO:0000313" key="3">
    <source>
        <dbReference type="Proteomes" id="UP000093044"/>
    </source>
</evidence>
<dbReference type="EMBL" id="CP016757">
    <property type="protein sequence ID" value="ANZ44915.1"/>
    <property type="molecule type" value="Genomic_DNA"/>
</dbReference>
<evidence type="ECO:0000259" key="1">
    <source>
        <dbReference type="PROSITE" id="PS51832"/>
    </source>
</evidence>
<name>A0A1B2I4L7_9BACT</name>
<feature type="domain" description="HD-GYP" evidence="1">
    <location>
        <begin position="198"/>
        <end position="317"/>
    </location>
</feature>
<dbReference type="GeneID" id="83057678"/>
<protein>
    <recommendedName>
        <fullName evidence="1">HD-GYP domain-containing protein</fullName>
    </recommendedName>
</protein>
<dbReference type="AlphaFoldDB" id="A0A1B2I4L7"/>
<sequence length="317" mass="35914">MFIKDSAFSVTKGVLSLINDKLVDHGVRTAYILKSMMALQGELERETMKNILFLGIFHDVGANKTEEIANLLKFETTETIPHSVYGYLFLKYLSRLGDRAETILYHHLAYAERGGCRSAYRELALKLHLADRVDICAMGESSDRLVIETVERYGGEQFDPADVELFKAADKRFGVMRTLRGCGCEEDIRECYRALAFSEDELMDLVQTLVFAIDFRSEQTVLHTILTANYAEMLGEHAGLEKDDCRKLYYAGLLHDIGKIKVPVAILEKPGALTRGEMLEMQRHATYTRRIIEGHVDGEIVEIAARHHEKLNGFGYP</sequence>
<dbReference type="KEGG" id="cpor:BED41_07415"/>
<keyword evidence="3" id="KW-1185">Reference proteome</keyword>
<dbReference type="PANTHER" id="PTHR43155">
    <property type="entry name" value="CYCLIC DI-GMP PHOSPHODIESTERASE PA4108-RELATED"/>
    <property type="match status" value="1"/>
</dbReference>
<dbReference type="OrthoDB" id="5162at2"/>
<reference evidence="2" key="1">
    <citation type="submission" date="2016-08" db="EMBL/GenBank/DDBJ databases">
        <title>Complete genome of Cloacibacillus porcorum.</title>
        <authorList>
            <person name="Looft T."/>
            <person name="Bayles D.O."/>
            <person name="Alt D.P."/>
        </authorList>
    </citation>
    <scope>NUCLEOTIDE SEQUENCE [LARGE SCALE GENOMIC DNA]</scope>
    <source>
        <strain evidence="2">CL-84</strain>
    </source>
</reference>
<dbReference type="STRING" id="1197717.BED41_07415"/>
<proteinExistence type="predicted"/>
<dbReference type="CDD" id="cd00077">
    <property type="entry name" value="HDc"/>
    <property type="match status" value="2"/>
</dbReference>
<evidence type="ECO:0000313" key="2">
    <source>
        <dbReference type="EMBL" id="ANZ44915.1"/>
    </source>
</evidence>
<dbReference type="InterPro" id="IPR006674">
    <property type="entry name" value="HD_domain"/>
</dbReference>
<organism evidence="2 3">
    <name type="scientific">Cloacibacillus porcorum</name>
    <dbReference type="NCBI Taxonomy" id="1197717"/>
    <lineage>
        <taxon>Bacteria</taxon>
        <taxon>Thermotogati</taxon>
        <taxon>Synergistota</taxon>
        <taxon>Synergistia</taxon>
        <taxon>Synergistales</taxon>
        <taxon>Synergistaceae</taxon>
        <taxon>Cloacibacillus</taxon>
    </lineage>
</organism>
<dbReference type="Pfam" id="PF13487">
    <property type="entry name" value="HD_5"/>
    <property type="match status" value="1"/>
</dbReference>
<accession>A0A1B2I4L7</accession>
<dbReference type="InterPro" id="IPR037522">
    <property type="entry name" value="HD_GYP_dom"/>
</dbReference>
<dbReference type="PROSITE" id="PS51832">
    <property type="entry name" value="HD_GYP"/>
    <property type="match status" value="1"/>
</dbReference>
<gene>
    <name evidence="2" type="ORF">BED41_07415</name>
</gene>
<dbReference type="Proteomes" id="UP000093044">
    <property type="component" value="Chromosome"/>
</dbReference>